<evidence type="ECO:0000256" key="8">
    <source>
        <dbReference type="ARBA" id="ARBA00022737"/>
    </source>
</evidence>
<dbReference type="PANTHER" id="PTHR19919">
    <property type="entry name" value="WD REPEAT CONTAINING PROTEIN"/>
    <property type="match status" value="1"/>
</dbReference>
<evidence type="ECO:0000256" key="16">
    <source>
        <dbReference type="ARBA" id="ARBA00079586"/>
    </source>
</evidence>
<sequence length="1014" mass="114534">MAVHGSTPKRKEIYKHEAPWPLYSMNWSVRPDKRFRLAIGSFVEEYNNKVQIVSLDEEVSEFSPKSTFDHPYPTTKIMWIPDSKGVFPDLLATSGDYLRIWRAGEPETRLECILNNNKNSDFCAPLTSFDWNEVDPNLIGTSSIDTTCTIWGLETTQIVGRINSVAGHVKTQLIAHDKEVYDIAFSRAGGGRDMFASVGADGSVRMFDLRHLEHSTIIYEDPQHSPLLRLAWNKQDPNYLATVAMDACEVIILDVRVPCTPVARLNNHRACVNGIAWAPHSSCHICTAGDDHQALIWDIQQMPRAIEDPILAYTAAEGEINQIQWGATQPDWIAICYNKSLEILRILNRAINVKRKKFSATFKSLQEKPQKEMENGSFHAKPVFNKIDFFILGDSSYANITHSSHVYSVFTNLEDTEFLGWIFFFKLVSAHAQIKMSEGRFPSNHHLPLVASTPQRNQLTTAATPSVPHLLTFHPTENSHQLSLGFAKQDMATYRKTSYASLHNVDGLQMHKPQHTPVINRWMDSRNNMPPSSRPGLTSPSSAYSVNVSSSFLLSRTVEFDPTKHKKESEQMSIDLIANNKKYESFPYKREKDQVNNQINSTKIGTIESISVIAPNPDKFINSEVRCDVPDSISIQNVKSVNTEDYENKFSKQDNNIACDEQILEAKVLTNESEKQSVINIMKPIKSPSPSMIRAEFIEKILKSPSPIPGIEHDKSEDFIPSENSSKQKHDTYSQFLKEENKLEELLGGIITPTTISGQQIMTKNKSKSIISAKRPYNKNKKQFKKVKKNLPVAEKLKTVVEPPTKKYKGPLVRINGGNVENPTNFVIINRNAQDDKDSLDIRNINRKTFTYKFGDCNGEEKPDVNNLESDDWKCVYCSQGPNVRNIVQDPSGDLFGPYYVKKPKVKTMHNLNDNDTSKTYIEVWTHENCLVWASGVYMVGDKIIGLEDSVRDATNTICSYCGVNGASIGCTARHCKMCAHYNCAIHFGWFLNSQNHMTTCNKHKNSPLGRSCH</sequence>
<dbReference type="Pfam" id="PF13771">
    <property type="entry name" value="zf-HC5HC2H"/>
    <property type="match status" value="1"/>
</dbReference>
<evidence type="ECO:0000313" key="20">
    <source>
        <dbReference type="Proteomes" id="UP000475862"/>
    </source>
</evidence>
<protein>
    <recommendedName>
        <fullName evidence="14">DDB1- and CUL4-associated factor 7</fullName>
    </recommendedName>
    <alternativeName>
        <fullName evidence="15">WD repeat-containing protein 68</fullName>
    </alternativeName>
    <alternativeName>
        <fullName evidence="16">WD repeat-containing protein An11 homolog</fullName>
    </alternativeName>
</protein>
<dbReference type="Pfam" id="PF00400">
    <property type="entry name" value="WD40"/>
    <property type="match status" value="2"/>
</dbReference>
<dbReference type="InterPro" id="IPR019775">
    <property type="entry name" value="WD40_repeat_CS"/>
</dbReference>
<comment type="pathway">
    <text evidence="3">Protein modification; protein ubiquitination.</text>
</comment>
<evidence type="ECO:0000256" key="6">
    <source>
        <dbReference type="ARBA" id="ARBA00022574"/>
    </source>
</evidence>
<keyword evidence="9" id="KW-0863">Zinc-finger</keyword>
<dbReference type="PROSITE" id="PS50082">
    <property type="entry name" value="WD_REPEATS_2"/>
    <property type="match status" value="1"/>
</dbReference>
<dbReference type="Proteomes" id="UP000475862">
    <property type="component" value="Unassembled WGS sequence"/>
</dbReference>
<gene>
    <name evidence="19" type="ORF">AGLY_012258</name>
</gene>
<evidence type="ECO:0000256" key="10">
    <source>
        <dbReference type="ARBA" id="ARBA00022786"/>
    </source>
</evidence>
<feature type="domain" description="PHD-type" evidence="18">
    <location>
        <begin position="872"/>
        <end position="1005"/>
    </location>
</feature>
<dbReference type="GO" id="GO:0005737">
    <property type="term" value="C:cytoplasm"/>
    <property type="evidence" value="ECO:0007669"/>
    <property type="project" value="UniProtKB-SubCell"/>
</dbReference>
<dbReference type="InterPro" id="IPR013083">
    <property type="entry name" value="Znf_RING/FYVE/PHD"/>
</dbReference>
<evidence type="ECO:0000256" key="15">
    <source>
        <dbReference type="ARBA" id="ARBA00075735"/>
    </source>
</evidence>
<dbReference type="AlphaFoldDB" id="A0A6G0T9K8"/>
<evidence type="ECO:0000256" key="9">
    <source>
        <dbReference type="ARBA" id="ARBA00022771"/>
    </source>
</evidence>
<comment type="subcellular location">
    <subcellularLocation>
        <location evidence="2">Cytoplasm</location>
    </subcellularLocation>
    <subcellularLocation>
        <location evidence="1">Nucleus</location>
    </subcellularLocation>
</comment>
<dbReference type="GO" id="GO:0008270">
    <property type="term" value="F:zinc ion binding"/>
    <property type="evidence" value="ECO:0007669"/>
    <property type="project" value="UniProtKB-KW"/>
</dbReference>
<comment type="similarity">
    <text evidence="13">Belongs to the WD repeat DCAF7 family.</text>
</comment>
<dbReference type="InterPro" id="IPR015943">
    <property type="entry name" value="WD40/YVTN_repeat-like_dom_sf"/>
</dbReference>
<dbReference type="InterPro" id="IPR036322">
    <property type="entry name" value="WD40_repeat_dom_sf"/>
</dbReference>
<evidence type="ECO:0000256" key="11">
    <source>
        <dbReference type="ARBA" id="ARBA00022833"/>
    </source>
</evidence>
<proteinExistence type="inferred from homology"/>
<keyword evidence="4" id="KW-0217">Developmental protein</keyword>
<evidence type="ECO:0000256" key="2">
    <source>
        <dbReference type="ARBA" id="ARBA00004496"/>
    </source>
</evidence>
<dbReference type="GO" id="GO:0005634">
    <property type="term" value="C:nucleus"/>
    <property type="evidence" value="ECO:0007669"/>
    <property type="project" value="UniProtKB-SubCell"/>
</dbReference>
<dbReference type="EMBL" id="VYZN01000048">
    <property type="protein sequence ID" value="KAE9528683.1"/>
    <property type="molecule type" value="Genomic_DNA"/>
</dbReference>
<dbReference type="Gene3D" id="3.30.40.10">
    <property type="entry name" value="Zinc/RING finger domain, C3HC4 (zinc finger)"/>
    <property type="match status" value="1"/>
</dbReference>
<keyword evidence="20" id="KW-1185">Reference proteome</keyword>
<organism evidence="19 20">
    <name type="scientific">Aphis glycines</name>
    <name type="common">Soybean aphid</name>
    <dbReference type="NCBI Taxonomy" id="307491"/>
    <lineage>
        <taxon>Eukaryota</taxon>
        <taxon>Metazoa</taxon>
        <taxon>Ecdysozoa</taxon>
        <taxon>Arthropoda</taxon>
        <taxon>Hexapoda</taxon>
        <taxon>Insecta</taxon>
        <taxon>Pterygota</taxon>
        <taxon>Neoptera</taxon>
        <taxon>Paraneoptera</taxon>
        <taxon>Hemiptera</taxon>
        <taxon>Sternorrhyncha</taxon>
        <taxon>Aphidomorpha</taxon>
        <taxon>Aphidoidea</taxon>
        <taxon>Aphididae</taxon>
        <taxon>Aphidini</taxon>
        <taxon>Aphis</taxon>
        <taxon>Aphis</taxon>
    </lineage>
</organism>
<evidence type="ECO:0000259" key="18">
    <source>
        <dbReference type="PROSITE" id="PS51805"/>
    </source>
</evidence>
<evidence type="ECO:0000256" key="3">
    <source>
        <dbReference type="ARBA" id="ARBA00004906"/>
    </source>
</evidence>
<dbReference type="SMART" id="SM00320">
    <property type="entry name" value="WD40"/>
    <property type="match status" value="5"/>
</dbReference>
<keyword evidence="11" id="KW-0862">Zinc</keyword>
<dbReference type="PROSITE" id="PS00678">
    <property type="entry name" value="WD_REPEATS_1"/>
    <property type="match status" value="1"/>
</dbReference>
<reference evidence="19 20" key="1">
    <citation type="submission" date="2019-08" db="EMBL/GenBank/DDBJ databases">
        <title>The genome of the soybean aphid Biotype 1, its phylome, world population structure and adaptation to the North American continent.</title>
        <authorList>
            <person name="Giordano R."/>
            <person name="Donthu R.K."/>
            <person name="Hernandez A.G."/>
            <person name="Wright C.L."/>
            <person name="Zimin A.V."/>
        </authorList>
    </citation>
    <scope>NUCLEOTIDE SEQUENCE [LARGE SCALE GENOMIC DNA]</scope>
    <source>
        <tissue evidence="19">Whole aphids</tissue>
    </source>
</reference>
<dbReference type="InterPro" id="IPR034732">
    <property type="entry name" value="EPHD"/>
</dbReference>
<feature type="repeat" description="WD" evidence="17">
    <location>
        <begin position="265"/>
        <end position="307"/>
    </location>
</feature>
<keyword evidence="10" id="KW-0833">Ubl conjugation pathway</keyword>
<dbReference type="InterPro" id="IPR001680">
    <property type="entry name" value="WD40_rpt"/>
</dbReference>
<evidence type="ECO:0000256" key="14">
    <source>
        <dbReference type="ARBA" id="ARBA00071153"/>
    </source>
</evidence>
<name>A0A6G0T9K8_APHGL</name>
<keyword evidence="5" id="KW-0963">Cytoplasm</keyword>
<evidence type="ECO:0000256" key="17">
    <source>
        <dbReference type="PROSITE-ProRule" id="PRU00221"/>
    </source>
</evidence>
<dbReference type="SUPFAM" id="SSF50978">
    <property type="entry name" value="WD40 repeat-like"/>
    <property type="match status" value="1"/>
</dbReference>
<accession>A0A6G0T9K8</accession>
<dbReference type="InterPro" id="IPR045159">
    <property type="entry name" value="DCAF7-like"/>
</dbReference>
<evidence type="ECO:0000256" key="4">
    <source>
        <dbReference type="ARBA" id="ARBA00022473"/>
    </source>
</evidence>
<evidence type="ECO:0000256" key="5">
    <source>
        <dbReference type="ARBA" id="ARBA00022490"/>
    </source>
</evidence>
<evidence type="ECO:0000256" key="12">
    <source>
        <dbReference type="ARBA" id="ARBA00023242"/>
    </source>
</evidence>
<dbReference type="FunFam" id="2.130.10.10:FF:000049">
    <property type="entry name" value="DDB1-and CUL4-associated factor 7"/>
    <property type="match status" value="1"/>
</dbReference>
<evidence type="ECO:0000256" key="7">
    <source>
        <dbReference type="ARBA" id="ARBA00022723"/>
    </source>
</evidence>
<evidence type="ECO:0000313" key="19">
    <source>
        <dbReference type="EMBL" id="KAE9528683.1"/>
    </source>
</evidence>
<dbReference type="PROSITE" id="PS51805">
    <property type="entry name" value="EPHD"/>
    <property type="match status" value="1"/>
</dbReference>
<keyword evidence="6 17" id="KW-0853">WD repeat</keyword>
<keyword evidence="7" id="KW-0479">Metal-binding</keyword>
<keyword evidence="8" id="KW-0677">Repeat</keyword>
<dbReference type="Gene3D" id="2.130.10.10">
    <property type="entry name" value="YVTN repeat-like/Quinoprotein amine dehydrogenase"/>
    <property type="match status" value="1"/>
</dbReference>
<keyword evidence="12" id="KW-0539">Nucleus</keyword>
<dbReference type="OrthoDB" id="24670at2759"/>
<evidence type="ECO:0000256" key="13">
    <source>
        <dbReference type="ARBA" id="ARBA00060896"/>
    </source>
</evidence>
<evidence type="ECO:0000256" key="1">
    <source>
        <dbReference type="ARBA" id="ARBA00004123"/>
    </source>
</evidence>
<comment type="caution">
    <text evidence="19">The sequence shown here is derived from an EMBL/GenBank/DDBJ whole genome shotgun (WGS) entry which is preliminary data.</text>
</comment>